<feature type="region of interest" description="Disordered" evidence="1">
    <location>
        <begin position="24"/>
        <end position="71"/>
    </location>
</feature>
<evidence type="ECO:0008006" key="3">
    <source>
        <dbReference type="Google" id="ProtNLM"/>
    </source>
</evidence>
<dbReference type="EMBL" id="CADCWA010000151">
    <property type="protein sequence ID" value="CAA9525391.1"/>
    <property type="molecule type" value="Genomic_DNA"/>
</dbReference>
<accession>A0A6J4TJR8</accession>
<protein>
    <recommendedName>
        <fullName evidence="3">Lipoprotein</fullName>
    </recommendedName>
</protein>
<sequence length="195" mass="19300">MLRTLPLIALAVAACTDRPVGAPPAENGAAPLNAAAPPASASQRPAAPAATGARADPALADETDPALQPPAVQPLARADFEGRIDSGLGCSFKSAGSQTLLVATAPMDSGARAQGVIKVGGKVELLRAGQPGGYAALAAGQSLANEMGWSAFVRRAPGTGRAEGAESTSWPASLIVAMEGGGSVTFENGRWSCGA</sequence>
<dbReference type="PROSITE" id="PS51257">
    <property type="entry name" value="PROKAR_LIPOPROTEIN"/>
    <property type="match status" value="1"/>
</dbReference>
<gene>
    <name evidence="2" type="ORF">AVDCRST_MAG31-1880</name>
</gene>
<evidence type="ECO:0000256" key="1">
    <source>
        <dbReference type="SAM" id="MobiDB-lite"/>
    </source>
</evidence>
<proteinExistence type="predicted"/>
<organism evidence="2">
    <name type="scientific">uncultured Sphingomonas sp</name>
    <dbReference type="NCBI Taxonomy" id="158754"/>
    <lineage>
        <taxon>Bacteria</taxon>
        <taxon>Pseudomonadati</taxon>
        <taxon>Pseudomonadota</taxon>
        <taxon>Alphaproteobacteria</taxon>
        <taxon>Sphingomonadales</taxon>
        <taxon>Sphingomonadaceae</taxon>
        <taxon>Sphingomonas</taxon>
        <taxon>environmental samples</taxon>
    </lineage>
</organism>
<dbReference type="RefSeq" id="WP_294170099.1">
    <property type="nucleotide sequence ID" value="NZ_CADCWA010000151.1"/>
</dbReference>
<feature type="compositionally biased region" description="Low complexity" evidence="1">
    <location>
        <begin position="24"/>
        <end position="58"/>
    </location>
</feature>
<reference evidence="2" key="1">
    <citation type="submission" date="2020-02" db="EMBL/GenBank/DDBJ databases">
        <authorList>
            <person name="Meier V. D."/>
        </authorList>
    </citation>
    <scope>NUCLEOTIDE SEQUENCE</scope>
    <source>
        <strain evidence="2">AVDCRST_MAG31</strain>
    </source>
</reference>
<evidence type="ECO:0000313" key="2">
    <source>
        <dbReference type="EMBL" id="CAA9525391.1"/>
    </source>
</evidence>
<name>A0A6J4TJR8_9SPHN</name>
<dbReference type="AlphaFoldDB" id="A0A6J4TJR8"/>